<dbReference type="InterPro" id="IPR001633">
    <property type="entry name" value="EAL_dom"/>
</dbReference>
<dbReference type="InterPro" id="IPR000160">
    <property type="entry name" value="GGDEF_dom"/>
</dbReference>
<evidence type="ECO:0000256" key="1">
    <source>
        <dbReference type="SAM" id="Phobius"/>
    </source>
</evidence>
<proteinExistence type="predicted"/>
<dbReference type="InterPro" id="IPR043128">
    <property type="entry name" value="Rev_trsase/Diguanyl_cyclase"/>
</dbReference>
<dbReference type="InterPro" id="IPR050706">
    <property type="entry name" value="Cyclic-di-GMP_PDE-like"/>
</dbReference>
<dbReference type="SUPFAM" id="SSF141868">
    <property type="entry name" value="EAL domain-like"/>
    <property type="match status" value="1"/>
</dbReference>
<dbReference type="Proteomes" id="UP000662200">
    <property type="component" value="Unassembled WGS sequence"/>
</dbReference>
<feature type="transmembrane region" description="Helical" evidence="1">
    <location>
        <begin position="295"/>
        <end position="314"/>
    </location>
</feature>
<feature type="transmembrane region" description="Helical" evidence="1">
    <location>
        <begin position="196"/>
        <end position="217"/>
    </location>
</feature>
<keyword evidence="1" id="KW-0812">Transmembrane</keyword>
<dbReference type="Gene3D" id="3.20.20.450">
    <property type="entry name" value="EAL domain"/>
    <property type="match status" value="1"/>
</dbReference>
<dbReference type="FunFam" id="3.20.20.450:FF:000001">
    <property type="entry name" value="Cyclic di-GMP phosphodiesterase yahA"/>
    <property type="match status" value="1"/>
</dbReference>
<dbReference type="PROSITE" id="PS50883">
    <property type="entry name" value="EAL"/>
    <property type="match status" value="1"/>
</dbReference>
<dbReference type="InterPro" id="IPR035919">
    <property type="entry name" value="EAL_sf"/>
</dbReference>
<feature type="domain" description="EAL" evidence="2">
    <location>
        <begin position="509"/>
        <end position="766"/>
    </location>
</feature>
<dbReference type="EMBL" id="BMQC01000001">
    <property type="protein sequence ID" value="GGK12728.1"/>
    <property type="molecule type" value="Genomic_DNA"/>
</dbReference>
<feature type="transmembrane region" description="Helical" evidence="1">
    <location>
        <begin position="134"/>
        <end position="157"/>
    </location>
</feature>
<evidence type="ECO:0000313" key="5">
    <source>
        <dbReference type="Proteomes" id="UP000662200"/>
    </source>
</evidence>
<dbReference type="CDD" id="cd01949">
    <property type="entry name" value="GGDEF"/>
    <property type="match status" value="1"/>
</dbReference>
<dbReference type="Pfam" id="PF00990">
    <property type="entry name" value="GGDEF"/>
    <property type="match status" value="1"/>
</dbReference>
<keyword evidence="1" id="KW-1133">Transmembrane helix</keyword>
<dbReference type="PANTHER" id="PTHR33121">
    <property type="entry name" value="CYCLIC DI-GMP PHOSPHODIESTERASE PDEF"/>
    <property type="match status" value="1"/>
</dbReference>
<dbReference type="PANTHER" id="PTHR33121:SF79">
    <property type="entry name" value="CYCLIC DI-GMP PHOSPHODIESTERASE PDED-RELATED"/>
    <property type="match status" value="1"/>
</dbReference>
<dbReference type="SMART" id="SM00267">
    <property type="entry name" value="GGDEF"/>
    <property type="match status" value="1"/>
</dbReference>
<dbReference type="AlphaFoldDB" id="A0A8J3BD18"/>
<comment type="caution">
    <text evidence="4">The sequence shown here is derived from an EMBL/GenBank/DDBJ whole genome shotgun (WGS) entry which is preliminary data.</text>
</comment>
<feature type="domain" description="GGDEF" evidence="3">
    <location>
        <begin position="368"/>
        <end position="500"/>
    </location>
</feature>
<keyword evidence="1" id="KW-0472">Membrane</keyword>
<keyword evidence="5" id="KW-1185">Reference proteome</keyword>
<feature type="transmembrane region" description="Helical" evidence="1">
    <location>
        <begin position="105"/>
        <end position="122"/>
    </location>
</feature>
<sequence length="783" mass="83243">MGSSQGASAAAARASWAFAGGTGLALLAYCTGLPAVQLAVFVVISAGAIAAVVLGLRRYRLSPADARPWWYVVGAMSAFVVGSVLRQANPPGHQLTLAAFAPDLAVVPGYLLLLAGFGRLLARRRAAENDPARADAVLIGIGATLATWSLLIVPILAQAGDGAVLYVLGAAFPILDVVLLAMAAQLLFADGRREPVLWFVTFAAVSMLFGDLAFALRQIGRMPEAVTDLQIEVVFLAGFAAIGAAALHPSMVRLTIPHPAVLRRLGIGRVVGIAAVLLVPTVAASWVPPVNGADSLVRIGLTVILTVAILVRIVRAHDARIVAQQAAHEAELAERRRATHDPLTDLPNRELLTETLTRWSARAAADGAEISLLFLDLDRFKMVNDNWGHQVGDELLVAVAGRLSGMVRAEDLVCRIGGDEFVLALASHAPAKLAESLAARIVAEFARPFPLSVGDVVVTPSIGVVRAAGGTEALALLRDADIAMYQAKDAGRNSFALFDQKLRASTRHRVDLEQALRGALARGELSLHYQPIVDLQRGGLTGFEALLRWEHPVHGRVSPVDFIPIAEDTGLIVPIGDWILHEAAAQLQQWRQARPADAPELHVSVNVAVRQLRGDRLLDTVRRVLADTGLPASALWLEITESGAMEDLDSALATMRVLHGLGITICIDDFGTGYSSLSYLRMLPAEIVKIDRSFVQGMDEEDGDEAIVRTVVAMAHALGRRVVAEGVETEAQRDRLRALDCDLAQGYLFGAPRPPSADTAWLTLPTPAPVSAVSAAGAAHLPR</sequence>
<feature type="transmembrane region" description="Helical" evidence="1">
    <location>
        <begin position="35"/>
        <end position="56"/>
    </location>
</feature>
<gene>
    <name evidence="4" type="ORF">GCM10010124_01550</name>
</gene>
<reference evidence="4" key="1">
    <citation type="journal article" date="2014" name="Int. J. Syst. Evol. Microbiol.">
        <title>Complete genome sequence of Corynebacterium casei LMG S-19264T (=DSM 44701T), isolated from a smear-ripened cheese.</title>
        <authorList>
            <consortium name="US DOE Joint Genome Institute (JGI-PGF)"/>
            <person name="Walter F."/>
            <person name="Albersmeier A."/>
            <person name="Kalinowski J."/>
            <person name="Ruckert C."/>
        </authorList>
    </citation>
    <scope>NUCLEOTIDE SEQUENCE</scope>
    <source>
        <strain evidence="4">JCM 3091</strain>
    </source>
</reference>
<dbReference type="SUPFAM" id="SSF55073">
    <property type="entry name" value="Nucleotide cyclase"/>
    <property type="match status" value="1"/>
</dbReference>
<dbReference type="Gene3D" id="3.30.70.270">
    <property type="match status" value="1"/>
</dbReference>
<dbReference type="GO" id="GO:0071111">
    <property type="term" value="F:cyclic-guanylate-specific phosphodiesterase activity"/>
    <property type="evidence" value="ECO:0007669"/>
    <property type="project" value="InterPro"/>
</dbReference>
<feature type="transmembrane region" description="Helical" evidence="1">
    <location>
        <begin position="229"/>
        <end position="247"/>
    </location>
</feature>
<feature type="transmembrane region" description="Helical" evidence="1">
    <location>
        <begin position="163"/>
        <end position="184"/>
    </location>
</feature>
<evidence type="ECO:0000313" key="4">
    <source>
        <dbReference type="EMBL" id="GGK12728.1"/>
    </source>
</evidence>
<dbReference type="InterPro" id="IPR029787">
    <property type="entry name" value="Nucleotide_cyclase"/>
</dbReference>
<accession>A0A8J3BD18</accession>
<dbReference type="FunFam" id="3.30.70.270:FF:000001">
    <property type="entry name" value="Diguanylate cyclase domain protein"/>
    <property type="match status" value="1"/>
</dbReference>
<evidence type="ECO:0000259" key="2">
    <source>
        <dbReference type="PROSITE" id="PS50883"/>
    </source>
</evidence>
<name>A0A8J3BD18_9ACTN</name>
<dbReference type="Pfam" id="PF00563">
    <property type="entry name" value="EAL"/>
    <property type="match status" value="1"/>
</dbReference>
<feature type="transmembrane region" description="Helical" evidence="1">
    <location>
        <begin position="12"/>
        <end position="29"/>
    </location>
</feature>
<dbReference type="RefSeq" id="WP_189112185.1">
    <property type="nucleotide sequence ID" value="NZ_BMQC01000001.1"/>
</dbReference>
<organism evidence="4 5">
    <name type="scientific">Pilimelia terevasa</name>
    <dbReference type="NCBI Taxonomy" id="53372"/>
    <lineage>
        <taxon>Bacteria</taxon>
        <taxon>Bacillati</taxon>
        <taxon>Actinomycetota</taxon>
        <taxon>Actinomycetes</taxon>
        <taxon>Micromonosporales</taxon>
        <taxon>Micromonosporaceae</taxon>
        <taxon>Pilimelia</taxon>
    </lineage>
</organism>
<dbReference type="PROSITE" id="PS50887">
    <property type="entry name" value="GGDEF"/>
    <property type="match status" value="1"/>
</dbReference>
<protein>
    <submittedName>
        <fullName evidence="4">Putative signaling protein</fullName>
    </submittedName>
</protein>
<reference evidence="4" key="2">
    <citation type="submission" date="2020-09" db="EMBL/GenBank/DDBJ databases">
        <authorList>
            <person name="Sun Q."/>
            <person name="Ohkuma M."/>
        </authorList>
    </citation>
    <scope>NUCLEOTIDE SEQUENCE</scope>
    <source>
        <strain evidence="4">JCM 3091</strain>
    </source>
</reference>
<dbReference type="NCBIfam" id="TIGR00254">
    <property type="entry name" value="GGDEF"/>
    <property type="match status" value="1"/>
</dbReference>
<dbReference type="SMART" id="SM00052">
    <property type="entry name" value="EAL"/>
    <property type="match status" value="1"/>
</dbReference>
<feature type="transmembrane region" description="Helical" evidence="1">
    <location>
        <begin position="68"/>
        <end position="85"/>
    </location>
</feature>
<dbReference type="CDD" id="cd01948">
    <property type="entry name" value="EAL"/>
    <property type="match status" value="1"/>
</dbReference>
<feature type="transmembrane region" description="Helical" evidence="1">
    <location>
        <begin position="267"/>
        <end position="289"/>
    </location>
</feature>
<evidence type="ECO:0000259" key="3">
    <source>
        <dbReference type="PROSITE" id="PS50887"/>
    </source>
</evidence>